<sequence>MTDTVYDMVILGAGSGGYAAALRGAQLGLKVALVEADKLGGTCLHRGCVPTKAILHAAETADAIREAGSIGIDATLNGIDMAAVNEYKDGVITKMYKGLQGLVGSRGIDLIEGWGKLVAADTVEVDGKQYKGRNVVLASGSFSKTIGQEIDDKVLTSEGALKLDHVPSSAVILGGGVIGVEFASAWASLGSAVTIIEGLPHLVPNEDEAVSKMLERSFRKRKIAFKTKTMFKSVDRTDKGVTVHTEDGKSYDAEVMLIAVGRGPATKDVGYEQVGVEMDRGFVLADEFGRTNVDGVWAVGDIVPGVQLAHRGFAQGIVVAEKIAGLDPTPVDDVKVPKVTFCEPEIASVGLSEAKAEEQYGADAVTTAEFNVAGNAKSQILGTQGFVKYVALKDGPIVGFHAIGARMGEQVGEGQLIVNWEADADDVAALVHAHPTQNETLGEAAMVLAGKPLHNHG</sequence>
<dbReference type="PIRSF" id="PIRSF000350">
    <property type="entry name" value="Mercury_reductase_MerA"/>
    <property type="match status" value="1"/>
</dbReference>
<dbReference type="InterPro" id="IPR050151">
    <property type="entry name" value="Class-I_Pyr_Nuc-Dis_Oxidored"/>
</dbReference>
<keyword evidence="7 14" id="KW-0274">FAD</keyword>
<dbReference type="NCBIfam" id="TIGR01350">
    <property type="entry name" value="lipoamide_DH"/>
    <property type="match status" value="1"/>
</dbReference>
<keyword evidence="5" id="KW-0963">Cytoplasm</keyword>
<dbReference type="GO" id="GO:0006103">
    <property type="term" value="P:2-oxoglutarate metabolic process"/>
    <property type="evidence" value="ECO:0007669"/>
    <property type="project" value="TreeGrafter"/>
</dbReference>
<keyword evidence="9 14" id="KW-0520">NAD</keyword>
<dbReference type="InterPro" id="IPR006258">
    <property type="entry name" value="Lipoamide_DH"/>
</dbReference>
<evidence type="ECO:0000256" key="5">
    <source>
        <dbReference type="ARBA" id="ARBA00022490"/>
    </source>
</evidence>
<dbReference type="Pfam" id="PF02852">
    <property type="entry name" value="Pyr_redox_dim"/>
    <property type="match status" value="1"/>
</dbReference>
<evidence type="ECO:0000256" key="15">
    <source>
        <dbReference type="PIRSR" id="PIRSR000350-4"/>
    </source>
</evidence>
<dbReference type="Gene3D" id="3.50.50.60">
    <property type="entry name" value="FAD/NAD(P)-binding domain"/>
    <property type="match status" value="2"/>
</dbReference>
<dbReference type="PANTHER" id="PTHR22912">
    <property type="entry name" value="DISULFIDE OXIDOREDUCTASE"/>
    <property type="match status" value="1"/>
</dbReference>
<feature type="binding site" evidence="14">
    <location>
        <position position="261"/>
    </location>
    <ligand>
        <name>NAD(+)</name>
        <dbReference type="ChEBI" id="CHEBI:57540"/>
    </ligand>
</feature>
<dbReference type="InterPro" id="IPR001100">
    <property type="entry name" value="Pyr_nuc-diS_OxRdtase"/>
</dbReference>
<evidence type="ECO:0000256" key="2">
    <source>
        <dbReference type="ARBA" id="ARBA00007532"/>
    </source>
</evidence>
<dbReference type="Gene3D" id="3.30.390.30">
    <property type="match status" value="1"/>
</dbReference>
<dbReference type="InterPro" id="IPR012999">
    <property type="entry name" value="Pyr_OxRdtase_I_AS"/>
</dbReference>
<dbReference type="SUPFAM" id="SSF55424">
    <property type="entry name" value="FAD/NAD-linked reductases, dimerisation (C-terminal) domain"/>
    <property type="match status" value="1"/>
</dbReference>
<evidence type="ECO:0000256" key="13">
    <source>
        <dbReference type="PIRSR" id="PIRSR000350-2"/>
    </source>
</evidence>
<dbReference type="OrthoDB" id="9800167at2"/>
<proteinExistence type="inferred from homology"/>
<evidence type="ECO:0000256" key="4">
    <source>
        <dbReference type="ARBA" id="ARBA00016961"/>
    </source>
</evidence>
<evidence type="ECO:0000256" key="6">
    <source>
        <dbReference type="ARBA" id="ARBA00022630"/>
    </source>
</evidence>
<protein>
    <recommendedName>
        <fullName evidence="4 16">Dihydrolipoyl dehydrogenase</fullName>
        <ecNumber evidence="3 16">1.8.1.4</ecNumber>
    </recommendedName>
</protein>
<evidence type="ECO:0000256" key="9">
    <source>
        <dbReference type="ARBA" id="ARBA00023027"/>
    </source>
</evidence>
<dbReference type="InterPro" id="IPR004099">
    <property type="entry name" value="Pyr_nucl-diS_OxRdtase_dimer"/>
</dbReference>
<dbReference type="GO" id="GO:0004148">
    <property type="term" value="F:dihydrolipoyl dehydrogenase (NADH) activity"/>
    <property type="evidence" value="ECO:0007669"/>
    <property type="project" value="UniProtKB-EC"/>
</dbReference>
<feature type="binding site" evidence="14">
    <location>
        <position position="52"/>
    </location>
    <ligand>
        <name>FAD</name>
        <dbReference type="ChEBI" id="CHEBI:57692"/>
    </ligand>
</feature>
<comment type="miscellaneous">
    <text evidence="16">The active site is a redox-active disulfide bond.</text>
</comment>
<reference evidence="20" key="1">
    <citation type="submission" date="2016-02" db="EMBL/GenBank/DDBJ databases">
        <authorList>
            <person name="Holder M.E."/>
            <person name="Ajami N.J."/>
            <person name="Petrosino J.F."/>
        </authorList>
    </citation>
    <scope>NUCLEOTIDE SEQUENCE [LARGE SCALE GENOMIC DNA]</scope>
    <source>
        <strain evidence="20">CCUG 36733</strain>
    </source>
</reference>
<evidence type="ECO:0000256" key="7">
    <source>
        <dbReference type="ARBA" id="ARBA00022827"/>
    </source>
</evidence>
<evidence type="ECO:0000256" key="16">
    <source>
        <dbReference type="RuleBase" id="RU003692"/>
    </source>
</evidence>
<keyword evidence="8 16" id="KW-0560">Oxidoreductase</keyword>
<dbReference type="AlphaFoldDB" id="A0A109W2X9"/>
<dbReference type="PRINTS" id="PR00368">
    <property type="entry name" value="FADPNR"/>
</dbReference>
<feature type="active site" description="Proton acceptor" evidence="13">
    <location>
        <position position="434"/>
    </location>
</feature>
<feature type="binding site" evidence="14">
    <location>
        <position position="197"/>
    </location>
    <ligand>
        <name>NAD(+)</name>
        <dbReference type="ChEBI" id="CHEBI:57540"/>
    </ligand>
</feature>
<dbReference type="InterPro" id="IPR036188">
    <property type="entry name" value="FAD/NAD-bd_sf"/>
</dbReference>
<organism evidence="19 20">
    <name type="scientific">Actinomyces radicidentis</name>
    <dbReference type="NCBI Taxonomy" id="111015"/>
    <lineage>
        <taxon>Bacteria</taxon>
        <taxon>Bacillati</taxon>
        <taxon>Actinomycetota</taxon>
        <taxon>Actinomycetes</taxon>
        <taxon>Actinomycetales</taxon>
        <taxon>Actinomycetaceae</taxon>
        <taxon>Actinomyces</taxon>
    </lineage>
</organism>
<comment type="catalytic activity">
    <reaction evidence="12 16">
        <text>N(6)-[(R)-dihydrolipoyl]-L-lysyl-[protein] + NAD(+) = N(6)-[(R)-lipoyl]-L-lysyl-[protein] + NADH + H(+)</text>
        <dbReference type="Rhea" id="RHEA:15045"/>
        <dbReference type="Rhea" id="RHEA-COMP:10474"/>
        <dbReference type="Rhea" id="RHEA-COMP:10475"/>
        <dbReference type="ChEBI" id="CHEBI:15378"/>
        <dbReference type="ChEBI" id="CHEBI:57540"/>
        <dbReference type="ChEBI" id="CHEBI:57945"/>
        <dbReference type="ChEBI" id="CHEBI:83099"/>
        <dbReference type="ChEBI" id="CHEBI:83100"/>
        <dbReference type="EC" id="1.8.1.4"/>
    </reaction>
</comment>
<keyword evidence="20" id="KW-1185">Reference proteome</keyword>
<evidence type="ECO:0000256" key="8">
    <source>
        <dbReference type="ARBA" id="ARBA00023002"/>
    </source>
</evidence>
<feature type="binding site" evidence="14">
    <location>
        <position position="301"/>
    </location>
    <ligand>
        <name>FAD</name>
        <dbReference type="ChEBI" id="CHEBI:57692"/>
    </ligand>
</feature>
<feature type="domain" description="FAD/NAD(P)-binding" evidence="18">
    <location>
        <begin position="6"/>
        <end position="316"/>
    </location>
</feature>
<dbReference type="EMBL" id="CP014228">
    <property type="protein sequence ID" value="AMD87856.1"/>
    <property type="molecule type" value="Genomic_DNA"/>
</dbReference>
<evidence type="ECO:0000256" key="3">
    <source>
        <dbReference type="ARBA" id="ARBA00012608"/>
    </source>
</evidence>
<dbReference type="PANTHER" id="PTHR22912:SF217">
    <property type="entry name" value="DIHYDROLIPOYL DEHYDROGENASE"/>
    <property type="match status" value="1"/>
</dbReference>
<keyword evidence="6 16" id="KW-0285">Flavoprotein</keyword>
<dbReference type="RefSeq" id="WP_067942943.1">
    <property type="nucleotide sequence ID" value="NZ_CP014228.1"/>
</dbReference>
<evidence type="ECO:0000313" key="20">
    <source>
        <dbReference type="Proteomes" id="UP000065220"/>
    </source>
</evidence>
<dbReference type="PRINTS" id="PR00411">
    <property type="entry name" value="PNDRDTASEI"/>
</dbReference>
<evidence type="ECO:0000256" key="12">
    <source>
        <dbReference type="ARBA" id="ARBA00049187"/>
    </source>
</evidence>
<dbReference type="Proteomes" id="UP000065220">
    <property type="component" value="Chromosome"/>
</dbReference>
<keyword evidence="10" id="KW-1015">Disulfide bond</keyword>
<dbReference type="Pfam" id="PF07992">
    <property type="entry name" value="Pyr_redox_2"/>
    <property type="match status" value="1"/>
</dbReference>
<comment type="subcellular location">
    <subcellularLocation>
        <location evidence="1">Cytoplasm</location>
    </subcellularLocation>
</comment>
<dbReference type="PROSITE" id="PS00076">
    <property type="entry name" value="PYRIDINE_REDOX_1"/>
    <property type="match status" value="1"/>
</dbReference>
<evidence type="ECO:0000313" key="19">
    <source>
        <dbReference type="EMBL" id="AMD87856.1"/>
    </source>
</evidence>
<dbReference type="SUPFAM" id="SSF51905">
    <property type="entry name" value="FAD/NAD(P)-binding domain"/>
    <property type="match status" value="1"/>
</dbReference>
<dbReference type="STRING" id="111015.AXF14_10010"/>
<evidence type="ECO:0000256" key="10">
    <source>
        <dbReference type="ARBA" id="ARBA00023157"/>
    </source>
</evidence>
<evidence type="ECO:0000256" key="1">
    <source>
        <dbReference type="ARBA" id="ARBA00004496"/>
    </source>
</evidence>
<comment type="cofactor">
    <cofactor evidence="14 16">
        <name>FAD</name>
        <dbReference type="ChEBI" id="CHEBI:57692"/>
    </cofactor>
    <text evidence="14 16">Binds 1 FAD per subunit.</text>
</comment>
<keyword evidence="11 16" id="KW-0676">Redox-active center</keyword>
<evidence type="ECO:0000259" key="18">
    <source>
        <dbReference type="Pfam" id="PF07992"/>
    </source>
</evidence>
<gene>
    <name evidence="19" type="ORF">AXF14_10010</name>
</gene>
<evidence type="ECO:0000256" key="11">
    <source>
        <dbReference type="ARBA" id="ARBA00023284"/>
    </source>
</evidence>
<evidence type="ECO:0000256" key="14">
    <source>
        <dbReference type="PIRSR" id="PIRSR000350-3"/>
    </source>
</evidence>
<accession>A0A109W2X9</accession>
<evidence type="ECO:0000259" key="17">
    <source>
        <dbReference type="Pfam" id="PF02852"/>
    </source>
</evidence>
<dbReference type="GO" id="GO:0050660">
    <property type="term" value="F:flavin adenine dinucleotide binding"/>
    <property type="evidence" value="ECO:0007669"/>
    <property type="project" value="InterPro"/>
</dbReference>
<feature type="binding site" evidence="14">
    <location>
        <begin position="174"/>
        <end position="181"/>
    </location>
    <ligand>
        <name>NAD(+)</name>
        <dbReference type="ChEBI" id="CHEBI:57540"/>
    </ligand>
</feature>
<dbReference type="KEGG" id="ard:AXF14_10010"/>
<feature type="binding site" evidence="14">
    <location>
        <position position="115"/>
    </location>
    <ligand>
        <name>FAD</name>
        <dbReference type="ChEBI" id="CHEBI:57692"/>
    </ligand>
</feature>
<name>A0A109W2X9_ACTRD</name>
<dbReference type="InterPro" id="IPR023753">
    <property type="entry name" value="FAD/NAD-binding_dom"/>
</dbReference>
<dbReference type="EC" id="1.8.1.4" evidence="3 16"/>
<keyword evidence="14" id="KW-0547">Nucleotide-binding</keyword>
<feature type="disulfide bond" description="Redox-active" evidence="15">
    <location>
        <begin position="43"/>
        <end position="48"/>
    </location>
</feature>
<comment type="similarity">
    <text evidence="2 16">Belongs to the class-I pyridine nucleotide-disulfide oxidoreductase family.</text>
</comment>
<dbReference type="InterPro" id="IPR016156">
    <property type="entry name" value="FAD/NAD-linked_Rdtase_dimer_sf"/>
</dbReference>
<feature type="domain" description="Pyridine nucleotide-disulphide oxidoreductase dimerisation" evidence="17">
    <location>
        <begin position="336"/>
        <end position="445"/>
    </location>
</feature>
<dbReference type="GO" id="GO:0005737">
    <property type="term" value="C:cytoplasm"/>
    <property type="evidence" value="ECO:0007669"/>
    <property type="project" value="UniProtKB-SubCell"/>
</dbReference>